<evidence type="ECO:0000256" key="1">
    <source>
        <dbReference type="ARBA" id="ARBA00004496"/>
    </source>
</evidence>
<evidence type="ECO:0000256" key="8">
    <source>
        <dbReference type="PIRSR" id="PIRSR004682-1"/>
    </source>
</evidence>
<feature type="binding site" evidence="10">
    <location>
        <position position="89"/>
    </location>
    <ligand>
        <name>Zn(2+)</name>
        <dbReference type="ChEBI" id="CHEBI:29105"/>
    </ligand>
</feature>
<feature type="active site" description="Proton donor" evidence="8">
    <location>
        <position position="10"/>
    </location>
</feature>
<evidence type="ECO:0000256" key="2">
    <source>
        <dbReference type="ARBA" id="ARBA00022490"/>
    </source>
</evidence>
<feature type="site" description="Stabilizes the phosphoryl group" evidence="9">
    <location>
        <position position="108"/>
    </location>
</feature>
<dbReference type="InterPro" id="IPR006549">
    <property type="entry name" value="HAD-SF_hydro_IIIA"/>
</dbReference>
<dbReference type="OrthoDB" id="9813880at2"/>
<dbReference type="GO" id="GO:0046872">
    <property type="term" value="F:metal ion binding"/>
    <property type="evidence" value="ECO:0007669"/>
    <property type="project" value="UniProtKB-KW"/>
</dbReference>
<dbReference type="AlphaFoldDB" id="A0A979G898"/>
<dbReference type="GO" id="GO:0005975">
    <property type="term" value="P:carbohydrate metabolic process"/>
    <property type="evidence" value="ECO:0007669"/>
    <property type="project" value="InterPro"/>
</dbReference>
<dbReference type="PANTHER" id="PTHR42891:SF1">
    <property type="entry name" value="D-GLYCERO-BETA-D-MANNO-HEPTOSE-1,7-BISPHOSPHATE 7-PHOSPHATASE"/>
    <property type="match status" value="1"/>
</dbReference>
<name>A0A979G898_CHIPD</name>
<comment type="similarity">
    <text evidence="7">Belongs to the gmhB family.</text>
</comment>
<dbReference type="GO" id="GO:0016791">
    <property type="term" value="F:phosphatase activity"/>
    <property type="evidence" value="ECO:0007669"/>
    <property type="project" value="InterPro"/>
</dbReference>
<evidence type="ECO:0000256" key="7">
    <source>
        <dbReference type="PIRNR" id="PIRNR004682"/>
    </source>
</evidence>
<feature type="binding site" evidence="10">
    <location>
        <position position="104"/>
    </location>
    <ligand>
        <name>Zn(2+)</name>
        <dbReference type="ChEBI" id="CHEBI:29105"/>
    </ligand>
</feature>
<dbReference type="GO" id="GO:0005737">
    <property type="term" value="C:cytoplasm"/>
    <property type="evidence" value="ECO:0007669"/>
    <property type="project" value="UniProtKB-SubCell"/>
</dbReference>
<evidence type="ECO:0000256" key="10">
    <source>
        <dbReference type="PIRSR" id="PIRSR004682-4"/>
    </source>
</evidence>
<evidence type="ECO:0000313" key="11">
    <source>
        <dbReference type="EMBL" id="ACU62477.1"/>
    </source>
</evidence>
<feature type="active site" description="Nucleophile" evidence="8">
    <location>
        <position position="8"/>
    </location>
</feature>
<keyword evidence="10" id="KW-0460">Magnesium</keyword>
<sequence>MKKAIFIDKDGTLIRNVPYNVDPAKITLEYGAVEGLRLLQRKGYSLIVISNQAGIAHGYFNEEDMQPVISMVRQLLADADIRLDGFYYCPHHPAGKVAGYASACICRKPAPGMILRAARELGISLGESWMIGDILHDVEAGNRAGCKSVLINNGNETVWEMNQHSRPEYIAKDLLEAAALIASHSIEKSKTWNSYIRH</sequence>
<reference evidence="11 12" key="2">
    <citation type="journal article" date="2010" name="Stand. Genomic Sci.">
        <title>Complete genome sequence of Chitinophaga pinensis type strain (UQM 2034).</title>
        <authorList>
            <person name="Glavina Del Rio T."/>
            <person name="Abt B."/>
            <person name="Spring S."/>
            <person name="Lapidus A."/>
            <person name="Nolan M."/>
            <person name="Tice H."/>
            <person name="Copeland A."/>
            <person name="Cheng J.F."/>
            <person name="Chen F."/>
            <person name="Bruce D."/>
            <person name="Goodwin L."/>
            <person name="Pitluck S."/>
            <person name="Ivanova N."/>
            <person name="Mavromatis K."/>
            <person name="Mikhailova N."/>
            <person name="Pati A."/>
            <person name="Chen A."/>
            <person name="Palaniappan K."/>
            <person name="Land M."/>
            <person name="Hauser L."/>
            <person name="Chang Y.J."/>
            <person name="Jeffries C.D."/>
            <person name="Chain P."/>
            <person name="Saunders E."/>
            <person name="Detter J.C."/>
            <person name="Brettin T."/>
            <person name="Rohde M."/>
            <person name="Goker M."/>
            <person name="Bristow J."/>
            <person name="Eisen J.A."/>
            <person name="Markowitz V."/>
            <person name="Hugenholtz P."/>
            <person name="Kyrpides N.C."/>
            <person name="Klenk H.P."/>
            <person name="Lucas S."/>
        </authorList>
    </citation>
    <scope>NUCLEOTIDE SEQUENCE [LARGE SCALE GENOMIC DNA]</scope>
    <source>
        <strain evidence="12">ATCC 43595 / DSM 2588 / LMG 13176 / NBRC 15968 / NCIMB 11800 / UQM 2034</strain>
    </source>
</reference>
<dbReference type="Proteomes" id="UP000002215">
    <property type="component" value="Chromosome"/>
</dbReference>
<evidence type="ECO:0000256" key="3">
    <source>
        <dbReference type="ARBA" id="ARBA00022723"/>
    </source>
</evidence>
<feature type="binding site" evidence="10">
    <location>
        <position position="106"/>
    </location>
    <ligand>
        <name>Zn(2+)</name>
        <dbReference type="ChEBI" id="CHEBI:29105"/>
    </ligand>
</feature>
<dbReference type="PANTHER" id="PTHR42891">
    <property type="entry name" value="D-GLYCERO-BETA-D-MANNO-HEPTOSE-1,7-BISPHOSPHATE 7-PHOSPHATASE"/>
    <property type="match status" value="1"/>
</dbReference>
<dbReference type="InterPro" id="IPR006543">
    <property type="entry name" value="Histidinol-phos"/>
</dbReference>
<dbReference type="InterPro" id="IPR004446">
    <property type="entry name" value="Heptose_bisP_phosphatase"/>
</dbReference>
<keyword evidence="2 7" id="KW-0963">Cytoplasm</keyword>
<dbReference type="Gene3D" id="3.40.50.1000">
    <property type="entry name" value="HAD superfamily/HAD-like"/>
    <property type="match status" value="1"/>
</dbReference>
<keyword evidence="5 7" id="KW-0119">Carbohydrate metabolism</keyword>
<dbReference type="CDD" id="cd07503">
    <property type="entry name" value="HAD_HisB-N"/>
    <property type="match status" value="1"/>
</dbReference>
<dbReference type="EMBL" id="CP001699">
    <property type="protein sequence ID" value="ACU62477.1"/>
    <property type="molecule type" value="Genomic_DNA"/>
</dbReference>
<feature type="binding site" evidence="10">
    <location>
        <position position="10"/>
    </location>
    <ligand>
        <name>Mg(2+)</name>
        <dbReference type="ChEBI" id="CHEBI:18420"/>
    </ligand>
</feature>
<dbReference type="NCBIfam" id="TIGR01662">
    <property type="entry name" value="HAD-SF-IIIA"/>
    <property type="match status" value="1"/>
</dbReference>
<dbReference type="SUPFAM" id="SSF56784">
    <property type="entry name" value="HAD-like"/>
    <property type="match status" value="1"/>
</dbReference>
<feature type="site" description="Contributes to substrate recognition" evidence="9">
    <location>
        <position position="107"/>
    </location>
</feature>
<dbReference type="EC" id="3.1.3.-" evidence="7"/>
<evidence type="ECO:0000256" key="5">
    <source>
        <dbReference type="ARBA" id="ARBA00023277"/>
    </source>
</evidence>
<feature type="binding site" evidence="10">
    <location>
        <position position="91"/>
    </location>
    <ligand>
        <name>Zn(2+)</name>
        <dbReference type="ChEBI" id="CHEBI:29105"/>
    </ligand>
</feature>
<reference evidence="12" key="1">
    <citation type="submission" date="2009-08" db="EMBL/GenBank/DDBJ databases">
        <title>The complete genome of Chitinophaga pinensis DSM 2588.</title>
        <authorList>
            <consortium name="US DOE Joint Genome Institute (JGI-PGF)"/>
            <person name="Lucas S."/>
            <person name="Copeland A."/>
            <person name="Lapidus A."/>
            <person name="Glavina del Rio T."/>
            <person name="Dalin E."/>
            <person name="Tice H."/>
            <person name="Bruce D."/>
            <person name="Goodwin L."/>
            <person name="Pitluck S."/>
            <person name="Kyrpides N."/>
            <person name="Mavromatis K."/>
            <person name="Ivanova N."/>
            <person name="Mikhailova N."/>
            <person name="Sims D."/>
            <person name="Meinche L."/>
            <person name="Brettin T."/>
            <person name="Detter J.C."/>
            <person name="Han C."/>
            <person name="Larimer F."/>
            <person name="Land M."/>
            <person name="Hauser L."/>
            <person name="Markowitz V."/>
            <person name="Cheng J.-F."/>
            <person name="Hugenholtz P."/>
            <person name="Woyke T."/>
            <person name="Wu D."/>
            <person name="Spring S."/>
            <person name="Klenk H.-P."/>
            <person name="Eisen J.A."/>
        </authorList>
    </citation>
    <scope>NUCLEOTIDE SEQUENCE [LARGE SCALE GENOMIC DNA]</scope>
    <source>
        <strain evidence="12">ATCC 43595 / DSM 2588 / LMG 13176 / NBRC 15968 / NCIMB 11800 / UQM 2034</strain>
    </source>
</reference>
<feature type="site" description="Stabilizes the phosphoryl group" evidence="9">
    <location>
        <position position="50"/>
    </location>
</feature>
<evidence type="ECO:0000256" key="4">
    <source>
        <dbReference type="ARBA" id="ARBA00022801"/>
    </source>
</evidence>
<dbReference type="InterPro" id="IPR036412">
    <property type="entry name" value="HAD-like_sf"/>
</dbReference>
<dbReference type="KEGG" id="cpi:Cpin_5044"/>
<dbReference type="RefSeq" id="WP_012792645.1">
    <property type="nucleotide sequence ID" value="NC_013132.1"/>
</dbReference>
<accession>A0A979G898</accession>
<gene>
    <name evidence="11" type="ordered locus">Cpin_5044</name>
</gene>
<evidence type="ECO:0000313" key="12">
    <source>
        <dbReference type="Proteomes" id="UP000002215"/>
    </source>
</evidence>
<comment type="cofactor">
    <cofactor evidence="10">
        <name>Mg(2+)</name>
        <dbReference type="ChEBI" id="CHEBI:18420"/>
    </cofactor>
</comment>
<comment type="cofactor">
    <cofactor evidence="10">
        <name>Zn(2+)</name>
        <dbReference type="ChEBI" id="CHEBI:29105"/>
    </cofactor>
</comment>
<keyword evidence="3 10" id="KW-0479">Metal-binding</keyword>
<keyword evidence="10" id="KW-0862">Zinc</keyword>
<evidence type="ECO:0000256" key="9">
    <source>
        <dbReference type="PIRSR" id="PIRSR004682-3"/>
    </source>
</evidence>
<dbReference type="InterPro" id="IPR023214">
    <property type="entry name" value="HAD_sf"/>
</dbReference>
<dbReference type="NCBIfam" id="TIGR01656">
    <property type="entry name" value="Histidinol-ppas"/>
    <property type="match status" value="1"/>
</dbReference>
<proteinExistence type="inferred from homology"/>
<dbReference type="PIRSF" id="PIRSF004682">
    <property type="entry name" value="GmhB"/>
    <property type="match status" value="1"/>
</dbReference>
<comment type="subcellular location">
    <subcellularLocation>
        <location evidence="1 7">Cytoplasm</location>
    </subcellularLocation>
</comment>
<organism evidence="11 12">
    <name type="scientific">Chitinophaga pinensis (strain ATCC 43595 / DSM 2588 / LMG 13176 / NBRC 15968 / NCIMB 11800 / UQM 2034)</name>
    <dbReference type="NCBI Taxonomy" id="485918"/>
    <lineage>
        <taxon>Bacteria</taxon>
        <taxon>Pseudomonadati</taxon>
        <taxon>Bacteroidota</taxon>
        <taxon>Chitinophagia</taxon>
        <taxon>Chitinophagales</taxon>
        <taxon>Chitinophagaceae</taxon>
        <taxon>Chitinophaga</taxon>
    </lineage>
</organism>
<feature type="binding site" evidence="10">
    <location>
        <position position="133"/>
    </location>
    <ligand>
        <name>Mg(2+)</name>
        <dbReference type="ChEBI" id="CHEBI:18420"/>
    </ligand>
</feature>
<evidence type="ECO:0000256" key="6">
    <source>
        <dbReference type="ARBA" id="ARBA00031828"/>
    </source>
</evidence>
<dbReference type="Pfam" id="PF13242">
    <property type="entry name" value="Hydrolase_like"/>
    <property type="match status" value="1"/>
</dbReference>
<protein>
    <recommendedName>
        <fullName evidence="6 7">D,D-heptose 1,7-bisphosphate phosphatase</fullName>
        <ecNumber evidence="7">3.1.3.-</ecNumber>
    </recommendedName>
</protein>
<feature type="binding site" evidence="10">
    <location>
        <position position="8"/>
    </location>
    <ligand>
        <name>Mg(2+)</name>
        <dbReference type="ChEBI" id="CHEBI:18420"/>
    </ligand>
</feature>
<keyword evidence="4 7" id="KW-0378">Hydrolase</keyword>